<dbReference type="InterPro" id="IPR050789">
    <property type="entry name" value="Diverse_Enzym_Activities"/>
</dbReference>
<name>A0A076N9A0_AMYME</name>
<proteinExistence type="predicted"/>
<feature type="domain" description="Beta-lactamase-related" evidence="1">
    <location>
        <begin position="10"/>
        <end position="381"/>
    </location>
</feature>
<dbReference type="OrthoDB" id="4281716at2"/>
<dbReference type="AlphaFoldDB" id="A0A076N9A0"/>
<dbReference type="Gene3D" id="3.40.710.10">
    <property type="entry name" value="DD-peptidase/beta-lactamase superfamily"/>
    <property type="match status" value="1"/>
</dbReference>
<organism evidence="2 3">
    <name type="scientific">Amycolatopsis methanolica 239</name>
    <dbReference type="NCBI Taxonomy" id="1068978"/>
    <lineage>
        <taxon>Bacteria</taxon>
        <taxon>Bacillati</taxon>
        <taxon>Actinomycetota</taxon>
        <taxon>Actinomycetes</taxon>
        <taxon>Pseudonocardiales</taxon>
        <taxon>Pseudonocardiaceae</taxon>
        <taxon>Amycolatopsis</taxon>
        <taxon>Amycolatopsis methanolica group</taxon>
    </lineage>
</organism>
<dbReference type="SUPFAM" id="SSF56601">
    <property type="entry name" value="beta-lactamase/transpeptidase-like"/>
    <property type="match status" value="1"/>
</dbReference>
<keyword evidence="3" id="KW-1185">Reference proteome</keyword>
<evidence type="ECO:0000313" key="3">
    <source>
        <dbReference type="Proteomes" id="UP000062973"/>
    </source>
</evidence>
<evidence type="ECO:0000313" key="2">
    <source>
        <dbReference type="EMBL" id="AIJ26592.1"/>
    </source>
</evidence>
<dbReference type="STRING" id="1068978.AMETH_6500"/>
<dbReference type="PANTHER" id="PTHR43283">
    <property type="entry name" value="BETA-LACTAMASE-RELATED"/>
    <property type="match status" value="1"/>
</dbReference>
<dbReference type="RefSeq" id="WP_017985368.1">
    <property type="nucleotide sequence ID" value="NZ_AQUL01000001.1"/>
</dbReference>
<dbReference type="HOGENOM" id="CLU_020027_11_2_11"/>
<dbReference type="KEGG" id="amq:AMETH_6500"/>
<reference evidence="2 3" key="1">
    <citation type="submission" date="2014-07" db="EMBL/GenBank/DDBJ databases">
        <title>Whole Genome Sequence of the Amycolatopsis methanolica 239.</title>
        <authorList>
            <person name="Tang B."/>
        </authorList>
    </citation>
    <scope>NUCLEOTIDE SEQUENCE [LARGE SCALE GENOMIC DNA]</scope>
    <source>
        <strain evidence="2 3">239</strain>
    </source>
</reference>
<evidence type="ECO:0000259" key="1">
    <source>
        <dbReference type="Pfam" id="PF00144"/>
    </source>
</evidence>
<accession>A0A076N9A0</accession>
<dbReference type="EMBL" id="CP009110">
    <property type="protein sequence ID" value="AIJ26592.1"/>
    <property type="molecule type" value="Genomic_DNA"/>
</dbReference>
<dbReference type="Proteomes" id="UP000062973">
    <property type="component" value="Chromosome"/>
</dbReference>
<gene>
    <name evidence="2" type="ORF">AMETH_6500</name>
</gene>
<dbReference type="PATRIC" id="fig|1068978.7.peg.6987"/>
<dbReference type="eggNOG" id="COG1680">
    <property type="taxonomic scope" value="Bacteria"/>
</dbReference>
<protein>
    <submittedName>
        <fullName evidence="2">Beta-lactamase</fullName>
    </submittedName>
</protein>
<dbReference type="InterPro" id="IPR012338">
    <property type="entry name" value="Beta-lactam/transpept-like"/>
</dbReference>
<dbReference type="Pfam" id="PF00144">
    <property type="entry name" value="Beta-lactamase"/>
    <property type="match status" value="1"/>
</dbReference>
<sequence>MGKAIDGNSIDKVLRDAVKSGKVPHVAAIAADRDGNLYEGSAGVRIAGESDDPVTTSTQFRVMSMTKMICTAAALQQVESGTLDLDAPVDTYCPEFADIQVLEGWDGDTPKLRAPARRATVKQLLTHTSGLGYWFWNADLVKYEQVTGVPNVVPGSAEAFKAPLVADPGTTYVYGINTDWLGKVLEAVAGTTLDVVIRNSITGPLGMTDTMFKLDDGRKNNCVTVHVKGEDGAWASAGNILNPEPDWWAGGHGLFSTPRDYIRFERALLRGGELDGERILREDTVDAAFRNQIGDLDFPAEIPTADPPITDTLRVGPGWKWGYGLLLNTVDQPGRRKAGTGAWAGLFNTHFFIDRTTGICASIYTNSLPFISEHEAWQTYIDFETALYAAL</sequence>
<dbReference type="PANTHER" id="PTHR43283:SF3">
    <property type="entry name" value="BETA-LACTAMASE FAMILY PROTEIN (AFU_ORTHOLOGUE AFUA_5G07500)"/>
    <property type="match status" value="1"/>
</dbReference>
<dbReference type="InterPro" id="IPR001466">
    <property type="entry name" value="Beta-lactam-related"/>
</dbReference>